<comment type="similarity">
    <text evidence="2 13">Belongs to the HAK/KUP transporter (TC 2.A.72) family.</text>
</comment>
<dbReference type="InterPro" id="IPR023051">
    <property type="entry name" value="Kup"/>
</dbReference>
<evidence type="ECO:0000256" key="13">
    <source>
        <dbReference type="HAMAP-Rule" id="MF_01522"/>
    </source>
</evidence>
<dbReference type="InterPro" id="IPR053951">
    <property type="entry name" value="K_trans_N"/>
</dbReference>
<evidence type="ECO:0000259" key="16">
    <source>
        <dbReference type="Pfam" id="PF22776"/>
    </source>
</evidence>
<feature type="transmembrane region" description="Helical" evidence="13">
    <location>
        <begin position="417"/>
        <end position="438"/>
    </location>
</feature>
<evidence type="ECO:0000256" key="14">
    <source>
        <dbReference type="SAM" id="MobiDB-lite"/>
    </source>
</evidence>
<keyword evidence="4 13" id="KW-1003">Cell membrane</keyword>
<feature type="region of interest" description="Disordered" evidence="14">
    <location>
        <begin position="1"/>
        <end position="23"/>
    </location>
</feature>
<comment type="caution">
    <text evidence="17">The sequence shown here is derived from an EMBL/GenBank/DDBJ whole genome shotgun (WGS) entry which is preliminary data.</text>
</comment>
<dbReference type="EMBL" id="BMIV01000001">
    <property type="protein sequence ID" value="GGF52376.1"/>
    <property type="molecule type" value="Genomic_DNA"/>
</dbReference>
<keyword evidence="6 13" id="KW-0633">Potassium transport</keyword>
<keyword evidence="10 13" id="KW-1133">Transmembrane helix</keyword>
<evidence type="ECO:0000256" key="7">
    <source>
        <dbReference type="ARBA" id="ARBA00022692"/>
    </source>
</evidence>
<dbReference type="Proteomes" id="UP000640509">
    <property type="component" value="Unassembled WGS sequence"/>
</dbReference>
<comment type="catalytic activity">
    <reaction evidence="13">
        <text>K(+)(in) + H(+)(in) = K(+)(out) + H(+)(out)</text>
        <dbReference type="Rhea" id="RHEA:28490"/>
        <dbReference type="ChEBI" id="CHEBI:15378"/>
        <dbReference type="ChEBI" id="CHEBI:29103"/>
    </reaction>
</comment>
<keyword evidence="7 13" id="KW-0812">Transmembrane</keyword>
<accession>A0ABQ1VCQ6</accession>
<feature type="transmembrane region" description="Helical" evidence="13">
    <location>
        <begin position="385"/>
        <end position="410"/>
    </location>
</feature>
<comment type="function">
    <text evidence="13">Transport of potassium into the cell. Likely operates as a K(+):H(+) symporter.</text>
</comment>
<evidence type="ECO:0000256" key="9">
    <source>
        <dbReference type="ARBA" id="ARBA00022958"/>
    </source>
</evidence>
<dbReference type="RefSeq" id="WP_188713550.1">
    <property type="nucleotide sequence ID" value="NZ_BMIV01000001.1"/>
</dbReference>
<evidence type="ECO:0000313" key="17">
    <source>
        <dbReference type="EMBL" id="GGF52376.1"/>
    </source>
</evidence>
<feature type="transmembrane region" description="Helical" evidence="13">
    <location>
        <begin position="266"/>
        <end position="286"/>
    </location>
</feature>
<evidence type="ECO:0000256" key="6">
    <source>
        <dbReference type="ARBA" id="ARBA00022538"/>
    </source>
</evidence>
<keyword evidence="9 13" id="KW-0630">Potassium</keyword>
<dbReference type="Pfam" id="PF02705">
    <property type="entry name" value="K_trans"/>
    <property type="match status" value="1"/>
</dbReference>
<name>A0ABQ1VCQ6_9RHOB</name>
<proteinExistence type="inferred from homology"/>
<evidence type="ECO:0000256" key="10">
    <source>
        <dbReference type="ARBA" id="ARBA00022989"/>
    </source>
</evidence>
<evidence type="ECO:0000313" key="18">
    <source>
        <dbReference type="Proteomes" id="UP000640509"/>
    </source>
</evidence>
<feature type="transmembrane region" description="Helical" evidence="13">
    <location>
        <begin position="190"/>
        <end position="211"/>
    </location>
</feature>
<feature type="compositionally biased region" description="Basic and acidic residues" evidence="14">
    <location>
        <begin position="1"/>
        <end position="22"/>
    </location>
</feature>
<organism evidence="17 18">
    <name type="scientific">Paracoccus acridae</name>
    <dbReference type="NCBI Taxonomy" id="1795310"/>
    <lineage>
        <taxon>Bacteria</taxon>
        <taxon>Pseudomonadati</taxon>
        <taxon>Pseudomonadota</taxon>
        <taxon>Alphaproteobacteria</taxon>
        <taxon>Rhodobacterales</taxon>
        <taxon>Paracoccaceae</taxon>
        <taxon>Paracoccus</taxon>
    </lineage>
</organism>
<evidence type="ECO:0000259" key="15">
    <source>
        <dbReference type="Pfam" id="PF02705"/>
    </source>
</evidence>
<keyword evidence="3 13" id="KW-0813">Transport</keyword>
<dbReference type="HAMAP" id="MF_01522">
    <property type="entry name" value="Kup"/>
    <property type="match status" value="1"/>
</dbReference>
<protein>
    <recommendedName>
        <fullName evidence="13">Probable potassium transport system protein Kup</fullName>
    </recommendedName>
</protein>
<dbReference type="InterPro" id="IPR053952">
    <property type="entry name" value="K_trans_C"/>
</dbReference>
<feature type="domain" description="K+ potassium transporter integral membrane" evidence="15">
    <location>
        <begin position="30"/>
        <end position="483"/>
    </location>
</feature>
<dbReference type="PANTHER" id="PTHR30540:SF79">
    <property type="entry name" value="LOW AFFINITY POTASSIUM TRANSPORT SYSTEM PROTEIN KUP"/>
    <property type="match status" value="1"/>
</dbReference>
<evidence type="ECO:0000256" key="5">
    <source>
        <dbReference type="ARBA" id="ARBA00022519"/>
    </source>
</evidence>
<evidence type="ECO:0000256" key="8">
    <source>
        <dbReference type="ARBA" id="ARBA00022847"/>
    </source>
</evidence>
<evidence type="ECO:0000256" key="3">
    <source>
        <dbReference type="ARBA" id="ARBA00022448"/>
    </source>
</evidence>
<feature type="transmembrane region" description="Helical" evidence="13">
    <location>
        <begin position="306"/>
        <end position="337"/>
    </location>
</feature>
<dbReference type="Pfam" id="PF22776">
    <property type="entry name" value="K_trans_C"/>
    <property type="match status" value="1"/>
</dbReference>
<dbReference type="PANTHER" id="PTHR30540">
    <property type="entry name" value="OSMOTIC STRESS POTASSIUM TRANSPORTER"/>
    <property type="match status" value="1"/>
</dbReference>
<feature type="transmembrane region" description="Helical" evidence="13">
    <location>
        <begin position="444"/>
        <end position="462"/>
    </location>
</feature>
<gene>
    <name evidence="13 17" type="primary">kup</name>
    <name evidence="17" type="ORF">GCM10011402_00380</name>
</gene>
<keyword evidence="11 13" id="KW-0406">Ion transport</keyword>
<sequence length="643" mass="69429">MASDGAARDHSAADPVSEDHSHSKAGPALVLACLGVVYGDIGTSPLYALRESLVHAHEEGLPESSVIGIVSLLFWTVVLIVTIKYVVLILRADNNGEGGTLSLVAKAQGALKKGPRSKSRRLLMLLGIVGVSLFFGDSMITPAISVLSAVEGLALIEPGFQAWVVPVTLAIVIVLFWVQRGGTDRIARLFGPVMLVWFSTMAVLGISHIADDARILQALNPLRAAAFLADYGIAAMPVLGSVFLAVTGAEALYADMGHFGRSAIRIAWSVLVFPALALSYLGQGAMVLAHPETVSNPFFLMAPSWFLAPLVILATAATVIASQAVISGAFSVAAQAVQMGILPRLHINHTSDRQAGQIFLPKVNSILMFGVVALVLSFGSSARLASAYGIAVTGDMVITSILAVVVFRWAWNWRWPLIAVVMVPVLGIELIFFSANLLKLLDGGYIPLLFAAVAIAAMVIWVEGMRRLQERLAQDSVPLDVFAAKLSKSPPMIVPGTAVFLTADPAVAPPALLHNLKHNRVLHQRNFIVKVESATTPRVPEDARLHLQDIAPGFWRARLVFGYMEQPNVPRALAQARHVGQKFDIMSTSYFLNRRTLRAGRGTLMPHWMARVFVTLYRSASEPTNYYRLPSNRVVELGQQMNI</sequence>
<evidence type="ECO:0000256" key="1">
    <source>
        <dbReference type="ARBA" id="ARBA00004141"/>
    </source>
</evidence>
<comment type="subcellular location">
    <subcellularLocation>
        <location evidence="13">Cell membrane</location>
        <topology evidence="13">Multi-pass membrane protein</topology>
    </subcellularLocation>
    <subcellularLocation>
        <location evidence="1">Membrane</location>
        <topology evidence="1">Multi-pass membrane protein</topology>
    </subcellularLocation>
</comment>
<feature type="domain" description="K+ potassium transporter C-terminal" evidence="16">
    <location>
        <begin position="495"/>
        <end position="643"/>
    </location>
</feature>
<feature type="transmembrane region" description="Helical" evidence="13">
    <location>
        <begin position="231"/>
        <end position="254"/>
    </location>
</feature>
<feature type="transmembrane region" description="Helical" evidence="13">
    <location>
        <begin position="160"/>
        <end position="178"/>
    </location>
</feature>
<reference evidence="18" key="1">
    <citation type="journal article" date="2019" name="Int. J. Syst. Evol. Microbiol.">
        <title>The Global Catalogue of Microorganisms (GCM) 10K type strain sequencing project: providing services to taxonomists for standard genome sequencing and annotation.</title>
        <authorList>
            <consortium name="The Broad Institute Genomics Platform"/>
            <consortium name="The Broad Institute Genome Sequencing Center for Infectious Disease"/>
            <person name="Wu L."/>
            <person name="Ma J."/>
        </authorList>
    </citation>
    <scope>NUCLEOTIDE SEQUENCE [LARGE SCALE GENOMIC DNA]</scope>
    <source>
        <strain evidence="18">CGMCC 1.15419</strain>
    </source>
</reference>
<evidence type="ECO:0000256" key="2">
    <source>
        <dbReference type="ARBA" id="ARBA00007019"/>
    </source>
</evidence>
<evidence type="ECO:0000256" key="4">
    <source>
        <dbReference type="ARBA" id="ARBA00022475"/>
    </source>
</evidence>
<feature type="transmembrane region" description="Helical" evidence="13">
    <location>
        <begin position="122"/>
        <end position="140"/>
    </location>
</feature>
<keyword evidence="8 13" id="KW-0769">Symport</keyword>
<keyword evidence="12 13" id="KW-0472">Membrane</keyword>
<dbReference type="InterPro" id="IPR003855">
    <property type="entry name" value="K+_transporter"/>
</dbReference>
<feature type="transmembrane region" description="Helical" evidence="13">
    <location>
        <begin position="358"/>
        <end position="379"/>
    </location>
</feature>
<keyword evidence="5" id="KW-0997">Cell inner membrane</keyword>
<feature type="transmembrane region" description="Helical" evidence="13">
    <location>
        <begin position="67"/>
        <end position="87"/>
    </location>
</feature>
<evidence type="ECO:0000256" key="11">
    <source>
        <dbReference type="ARBA" id="ARBA00023065"/>
    </source>
</evidence>
<keyword evidence="18" id="KW-1185">Reference proteome</keyword>
<evidence type="ECO:0000256" key="12">
    <source>
        <dbReference type="ARBA" id="ARBA00023136"/>
    </source>
</evidence>